<keyword evidence="5 13" id="KW-0812">Transmembrane</keyword>
<evidence type="ECO:0000259" key="14">
    <source>
        <dbReference type="SMART" id="SM00918"/>
    </source>
</evidence>
<evidence type="ECO:0000256" key="3">
    <source>
        <dbReference type="ARBA" id="ARBA00022448"/>
    </source>
</evidence>
<keyword evidence="3" id="KW-0813">Transport</keyword>
<evidence type="ECO:0000256" key="7">
    <source>
        <dbReference type="ARBA" id="ARBA00023065"/>
    </source>
</evidence>
<feature type="transmembrane region" description="Helical" evidence="13">
    <location>
        <begin position="372"/>
        <end position="395"/>
    </location>
</feature>
<sequence>MELLQKVVVGVLPIPYTFEISVDANGKEKISGIEGHLLDSLMKALNFQYELKIPEDRVWGRLIDGNWTGLMGLVSKGDIDFAIASLPISEPRMKYMDFTTYYDFETILFAIKKVGMEPTLAYISPFDIWTWMGLIGVLIFMSALFIFLFGLKKSYGEFILQLYSSLLRQPLTLNVYAHKLRLMIVLWLTFVLVITSGYSACLLSFLTVPHQKAPIKNFHQLSRAVQKGTHECHLLEGTNLASFLLRLDEDYLRDLGKAIVKQEWYYTGEDLASGAHISNRAAEIMTQMDFDLFYGDPHFKANLVISDDYLAQFPVAFAVNKRFCCKKELNTVLSRSNSAGIYTKFKRDESWKISYNRSIDTYMLEEKKQLSIYDLSGALIVLCIGYCLSFLVYFAELINFRLHCNSRRKL</sequence>
<dbReference type="InterPro" id="IPR052192">
    <property type="entry name" value="Insect_Ionotropic_Sensory_Rcpt"/>
</dbReference>
<evidence type="ECO:0000256" key="11">
    <source>
        <dbReference type="ARBA" id="ARBA00023286"/>
    </source>
</evidence>
<organism evidence="15 16">
    <name type="scientific">Caerostris darwini</name>
    <dbReference type="NCBI Taxonomy" id="1538125"/>
    <lineage>
        <taxon>Eukaryota</taxon>
        <taxon>Metazoa</taxon>
        <taxon>Ecdysozoa</taxon>
        <taxon>Arthropoda</taxon>
        <taxon>Chelicerata</taxon>
        <taxon>Arachnida</taxon>
        <taxon>Araneae</taxon>
        <taxon>Araneomorphae</taxon>
        <taxon>Entelegynae</taxon>
        <taxon>Araneoidea</taxon>
        <taxon>Araneidae</taxon>
        <taxon>Caerostris</taxon>
    </lineage>
</organism>
<evidence type="ECO:0000313" key="15">
    <source>
        <dbReference type="EMBL" id="GIY12941.1"/>
    </source>
</evidence>
<dbReference type="EMBL" id="BPLQ01005149">
    <property type="protein sequence ID" value="GIY12941.1"/>
    <property type="molecule type" value="Genomic_DNA"/>
</dbReference>
<keyword evidence="10" id="KW-0325">Glycoprotein</keyword>
<dbReference type="PANTHER" id="PTHR42643">
    <property type="entry name" value="IONOTROPIC RECEPTOR 20A-RELATED"/>
    <property type="match status" value="1"/>
</dbReference>
<gene>
    <name evidence="15" type="primary">AVEN_169327_1</name>
    <name evidence="15" type="ORF">CDAR_3451</name>
</gene>
<dbReference type="Pfam" id="PF10613">
    <property type="entry name" value="Lig_chan-Glu_bd"/>
    <property type="match status" value="1"/>
</dbReference>
<evidence type="ECO:0000256" key="4">
    <source>
        <dbReference type="ARBA" id="ARBA00022475"/>
    </source>
</evidence>
<dbReference type="Pfam" id="PF00060">
    <property type="entry name" value="Lig_chan"/>
    <property type="match status" value="1"/>
</dbReference>
<dbReference type="Gene3D" id="3.40.190.10">
    <property type="entry name" value="Periplasmic binding protein-like II"/>
    <property type="match status" value="1"/>
</dbReference>
<keyword evidence="11" id="KW-1071">Ligand-gated ion channel</keyword>
<protein>
    <submittedName>
        <fullName evidence="15">PBPe domain-containing protein</fullName>
    </submittedName>
</protein>
<evidence type="ECO:0000256" key="10">
    <source>
        <dbReference type="ARBA" id="ARBA00023180"/>
    </source>
</evidence>
<keyword evidence="4" id="KW-1003">Cell membrane</keyword>
<evidence type="ECO:0000256" key="6">
    <source>
        <dbReference type="ARBA" id="ARBA00022989"/>
    </source>
</evidence>
<dbReference type="InterPro" id="IPR019594">
    <property type="entry name" value="Glu/Gly-bd"/>
</dbReference>
<dbReference type="Gene3D" id="1.10.287.70">
    <property type="match status" value="1"/>
</dbReference>
<evidence type="ECO:0000256" key="9">
    <source>
        <dbReference type="ARBA" id="ARBA00023170"/>
    </source>
</evidence>
<reference evidence="15 16" key="1">
    <citation type="submission" date="2021-06" db="EMBL/GenBank/DDBJ databases">
        <title>Caerostris darwini draft genome.</title>
        <authorList>
            <person name="Kono N."/>
            <person name="Arakawa K."/>
        </authorList>
    </citation>
    <scope>NUCLEOTIDE SEQUENCE [LARGE SCALE GENOMIC DNA]</scope>
</reference>
<evidence type="ECO:0000313" key="16">
    <source>
        <dbReference type="Proteomes" id="UP001054837"/>
    </source>
</evidence>
<feature type="transmembrane region" description="Helical" evidence="13">
    <location>
        <begin position="184"/>
        <end position="208"/>
    </location>
</feature>
<dbReference type="GO" id="GO:0015276">
    <property type="term" value="F:ligand-gated monoatomic ion channel activity"/>
    <property type="evidence" value="ECO:0007669"/>
    <property type="project" value="InterPro"/>
</dbReference>
<keyword evidence="12" id="KW-0407">Ion channel</keyword>
<comment type="caution">
    <text evidence="15">The sequence shown here is derived from an EMBL/GenBank/DDBJ whole genome shotgun (WGS) entry which is preliminary data.</text>
</comment>
<dbReference type="GO" id="GO:0050906">
    <property type="term" value="P:detection of stimulus involved in sensory perception"/>
    <property type="evidence" value="ECO:0007669"/>
    <property type="project" value="UniProtKB-ARBA"/>
</dbReference>
<feature type="transmembrane region" description="Helical" evidence="13">
    <location>
        <begin position="128"/>
        <end position="151"/>
    </location>
</feature>
<dbReference type="SMART" id="SM00918">
    <property type="entry name" value="Lig_chan-Glu_bd"/>
    <property type="match status" value="1"/>
</dbReference>
<keyword evidence="9" id="KW-0675">Receptor</keyword>
<feature type="domain" description="Ionotropic glutamate receptor L-glutamate and glycine-binding" evidence="14">
    <location>
        <begin position="15"/>
        <end position="76"/>
    </location>
</feature>
<dbReference type="AlphaFoldDB" id="A0AAV4QXX7"/>
<keyword evidence="7" id="KW-0406">Ion transport</keyword>
<dbReference type="GO" id="GO:0005886">
    <property type="term" value="C:plasma membrane"/>
    <property type="evidence" value="ECO:0007669"/>
    <property type="project" value="UniProtKB-SubCell"/>
</dbReference>
<dbReference type="Proteomes" id="UP001054837">
    <property type="component" value="Unassembled WGS sequence"/>
</dbReference>
<evidence type="ECO:0000256" key="8">
    <source>
        <dbReference type="ARBA" id="ARBA00023136"/>
    </source>
</evidence>
<keyword evidence="8 13" id="KW-0472">Membrane</keyword>
<dbReference type="SUPFAM" id="SSF53850">
    <property type="entry name" value="Periplasmic binding protein-like II"/>
    <property type="match status" value="1"/>
</dbReference>
<evidence type="ECO:0000256" key="1">
    <source>
        <dbReference type="ARBA" id="ARBA00004651"/>
    </source>
</evidence>
<comment type="subcellular location">
    <subcellularLocation>
        <location evidence="1">Cell membrane</location>
        <topology evidence="1">Multi-pass membrane protein</topology>
    </subcellularLocation>
</comment>
<evidence type="ECO:0000256" key="5">
    <source>
        <dbReference type="ARBA" id="ARBA00022692"/>
    </source>
</evidence>
<keyword evidence="6 13" id="KW-1133">Transmembrane helix</keyword>
<keyword evidence="16" id="KW-1185">Reference proteome</keyword>
<evidence type="ECO:0000256" key="2">
    <source>
        <dbReference type="ARBA" id="ARBA00008685"/>
    </source>
</evidence>
<evidence type="ECO:0000256" key="13">
    <source>
        <dbReference type="SAM" id="Phobius"/>
    </source>
</evidence>
<accession>A0AAV4QXX7</accession>
<dbReference type="PANTHER" id="PTHR42643:SF24">
    <property type="entry name" value="IONOTROPIC RECEPTOR 60A"/>
    <property type="match status" value="1"/>
</dbReference>
<proteinExistence type="inferred from homology"/>
<name>A0AAV4QXX7_9ARAC</name>
<comment type="similarity">
    <text evidence="2">Belongs to the glutamate-gated ion channel (TC 1.A.10.1) family.</text>
</comment>
<evidence type="ECO:0000256" key="12">
    <source>
        <dbReference type="ARBA" id="ARBA00023303"/>
    </source>
</evidence>
<dbReference type="InterPro" id="IPR001320">
    <property type="entry name" value="Iontro_rcpt_C"/>
</dbReference>